<dbReference type="PIRSF" id="PIRSF020680">
    <property type="entry name" value="PhnH"/>
    <property type="match status" value="1"/>
</dbReference>
<name>A0A4Z0GJI1_9BACL</name>
<dbReference type="SUPFAM" id="SSF159709">
    <property type="entry name" value="PhnH-like"/>
    <property type="match status" value="1"/>
</dbReference>
<gene>
    <name evidence="1" type="primary">phnH</name>
    <name evidence="1" type="ORF">E4665_16930</name>
</gene>
<dbReference type="RefSeq" id="WP_135349981.1">
    <property type="nucleotide sequence ID" value="NZ_SRJD01000032.1"/>
</dbReference>
<sequence length="208" mass="23907">MINTNLSHFDEVRDTQMIYRQLLDCMARPGKINSVLQYIQKIDADLPCSPRVFMMAATLLDREVTFHLLSQKKEDAVRFIEWRMRSRQGEMNQADYLFIDLRVDPVEIDEMMDVIRVGTLQNPDQSATLILCVDDLSDQADLPLALRLRGPGIQEKKELSIAGMDPEWFRKRRQINEEYPIGCDFILISATGKMAALPRTTLVESEGL</sequence>
<dbReference type="AlphaFoldDB" id="A0A4Z0GJI1"/>
<evidence type="ECO:0000313" key="1">
    <source>
        <dbReference type="EMBL" id="TGA96034.1"/>
    </source>
</evidence>
<dbReference type="OrthoDB" id="154477at2"/>
<keyword evidence="1" id="KW-0456">Lyase</keyword>
<dbReference type="GO" id="GO:0019634">
    <property type="term" value="P:organic phosphonate metabolic process"/>
    <property type="evidence" value="ECO:0007669"/>
    <property type="project" value="InterPro"/>
</dbReference>
<keyword evidence="2" id="KW-1185">Reference proteome</keyword>
<dbReference type="Gene3D" id="3.40.50.11310">
    <property type="entry name" value="Bacterial phosphonate metabolism protein PhnH"/>
    <property type="match status" value="1"/>
</dbReference>
<protein>
    <submittedName>
        <fullName evidence="1">Phosphonate C-P lyase system protein PhnH</fullName>
    </submittedName>
</protein>
<evidence type="ECO:0000313" key="2">
    <source>
        <dbReference type="Proteomes" id="UP000298347"/>
    </source>
</evidence>
<dbReference type="Proteomes" id="UP000298347">
    <property type="component" value="Unassembled WGS sequence"/>
</dbReference>
<reference evidence="1 2" key="1">
    <citation type="journal article" date="2015" name="Int. J. Syst. Evol. Microbiol.">
        <title>Sporolactobacillus shoreae sp. nov. and Sporolactobacillus spathodeae sp. nov., two spore-forming lactic acid bacteria isolated from tree barks in Thailand.</title>
        <authorList>
            <person name="Thamacharoensuk T."/>
            <person name="Kitahara M."/>
            <person name="Ohkuma M."/>
            <person name="Thongchul N."/>
            <person name="Tanasupawat S."/>
        </authorList>
    </citation>
    <scope>NUCLEOTIDE SEQUENCE [LARGE SCALE GENOMIC DNA]</scope>
    <source>
        <strain evidence="1 2">BK92</strain>
    </source>
</reference>
<dbReference type="InterPro" id="IPR038058">
    <property type="entry name" value="PhnH-like_sp"/>
</dbReference>
<dbReference type="NCBIfam" id="TIGR03292">
    <property type="entry name" value="PhnH_redo"/>
    <property type="match status" value="1"/>
</dbReference>
<dbReference type="Pfam" id="PF05845">
    <property type="entry name" value="PhnH"/>
    <property type="match status" value="1"/>
</dbReference>
<dbReference type="GO" id="GO:0016829">
    <property type="term" value="F:lyase activity"/>
    <property type="evidence" value="ECO:0007669"/>
    <property type="project" value="UniProtKB-KW"/>
</dbReference>
<comment type="caution">
    <text evidence="1">The sequence shown here is derived from an EMBL/GenBank/DDBJ whole genome shotgun (WGS) entry which is preliminary data.</text>
</comment>
<organism evidence="1 2">
    <name type="scientific">Sporolactobacillus shoreae</name>
    <dbReference type="NCBI Taxonomy" id="1465501"/>
    <lineage>
        <taxon>Bacteria</taxon>
        <taxon>Bacillati</taxon>
        <taxon>Bacillota</taxon>
        <taxon>Bacilli</taxon>
        <taxon>Bacillales</taxon>
        <taxon>Sporolactobacillaceae</taxon>
        <taxon>Sporolactobacillus</taxon>
    </lineage>
</organism>
<accession>A0A4Z0GJI1</accession>
<proteinExistence type="predicted"/>
<dbReference type="EMBL" id="SRJD01000032">
    <property type="protein sequence ID" value="TGA96034.1"/>
    <property type="molecule type" value="Genomic_DNA"/>
</dbReference>
<dbReference type="InterPro" id="IPR008772">
    <property type="entry name" value="Phosphonate_metab_PhnH"/>
</dbReference>